<dbReference type="Proteomes" id="UP001177260">
    <property type="component" value="Unassembled WGS sequence"/>
</dbReference>
<keyword evidence="2" id="KW-1185">Reference proteome</keyword>
<name>A0ACC3AMQ8_9EURO</name>
<evidence type="ECO:0000313" key="1">
    <source>
        <dbReference type="EMBL" id="KAK1138829.1"/>
    </source>
</evidence>
<comment type="caution">
    <text evidence="1">The sequence shown here is derived from an EMBL/GenBank/DDBJ whole genome shotgun (WGS) entry which is preliminary data.</text>
</comment>
<proteinExistence type="predicted"/>
<evidence type="ECO:0000313" key="2">
    <source>
        <dbReference type="Proteomes" id="UP001177260"/>
    </source>
</evidence>
<organism evidence="1 2">
    <name type="scientific">Aspergillus melleus</name>
    <dbReference type="NCBI Taxonomy" id="138277"/>
    <lineage>
        <taxon>Eukaryota</taxon>
        <taxon>Fungi</taxon>
        <taxon>Dikarya</taxon>
        <taxon>Ascomycota</taxon>
        <taxon>Pezizomycotina</taxon>
        <taxon>Eurotiomycetes</taxon>
        <taxon>Eurotiomycetidae</taxon>
        <taxon>Eurotiales</taxon>
        <taxon>Aspergillaceae</taxon>
        <taxon>Aspergillus</taxon>
        <taxon>Aspergillus subgen. Circumdati</taxon>
    </lineage>
</organism>
<accession>A0ACC3AMQ8</accession>
<reference evidence="1 2" key="1">
    <citation type="journal article" date="2023" name="ACS Omega">
        <title>Identification of the Neoaspergillic Acid Biosynthesis Gene Cluster by Establishing an In Vitro CRISPR-Ribonucleoprotein Genetic System in Aspergillus melleus.</title>
        <authorList>
            <person name="Yuan B."/>
            <person name="Grau M.F."/>
            <person name="Murata R.M."/>
            <person name="Torok T."/>
            <person name="Venkateswaran K."/>
            <person name="Stajich J.E."/>
            <person name="Wang C.C.C."/>
        </authorList>
    </citation>
    <scope>NUCLEOTIDE SEQUENCE [LARGE SCALE GENOMIC DNA]</scope>
    <source>
        <strain evidence="1 2">IMV 1140</strain>
    </source>
</reference>
<dbReference type="EMBL" id="JAOPJF010000127">
    <property type="protein sequence ID" value="KAK1138829.1"/>
    <property type="molecule type" value="Genomic_DNA"/>
</dbReference>
<gene>
    <name evidence="1" type="ORF">N8T08_001746</name>
</gene>
<sequence length="270" mass="27807">MSSVEESPAQRAARQRRERREAKIKEGGAARLDKITSLSGRTPAAERQDQDVSPSPSPQPPTSFSSGLDTQPSPSPSPAATANTQSEPPIAPTHPFPDTQAQSPESLQAQQEAFRALLRQSGPPPGSGNQGAGGVGSDLTNSLGLDEDDPTVKLLNSLMGGMAAGEGGPGAGNGSNNGNGPAISQADLATALGLPPFVASMLPGGSQPQTDSEKKAIWMWKILHVVFAIAVGVYFLVLLGSSVSLYGEAPPPPATARSPFLFFTTGEMVD</sequence>
<protein>
    <submittedName>
        <fullName evidence="1">Uncharacterized protein</fullName>
    </submittedName>
</protein>